<dbReference type="AlphaFoldDB" id="A0AAV3YLS5"/>
<sequence length="105" mass="12063">MKDTKRGFEALQQASVGLQAMRKCNLPDQYKVRCLQFMLIPKLSWPFLVYDISTSIVESIEAKINRFTRAWLGVPPGLTDVAMYYRKAKLRLPEVNSSRVQVPKS</sequence>
<dbReference type="Proteomes" id="UP000735302">
    <property type="component" value="Unassembled WGS sequence"/>
</dbReference>
<keyword evidence="2" id="KW-1185">Reference proteome</keyword>
<gene>
    <name evidence="1" type="ORF">PoB_001038700</name>
</gene>
<organism evidence="1 2">
    <name type="scientific">Plakobranchus ocellatus</name>
    <dbReference type="NCBI Taxonomy" id="259542"/>
    <lineage>
        <taxon>Eukaryota</taxon>
        <taxon>Metazoa</taxon>
        <taxon>Spiralia</taxon>
        <taxon>Lophotrochozoa</taxon>
        <taxon>Mollusca</taxon>
        <taxon>Gastropoda</taxon>
        <taxon>Heterobranchia</taxon>
        <taxon>Euthyneura</taxon>
        <taxon>Panpulmonata</taxon>
        <taxon>Sacoglossa</taxon>
        <taxon>Placobranchoidea</taxon>
        <taxon>Plakobranchidae</taxon>
        <taxon>Plakobranchus</taxon>
    </lineage>
</organism>
<protein>
    <submittedName>
        <fullName evidence="1">Reverse transcriptase</fullName>
    </submittedName>
</protein>
<dbReference type="GO" id="GO:0003964">
    <property type="term" value="F:RNA-directed DNA polymerase activity"/>
    <property type="evidence" value="ECO:0007669"/>
    <property type="project" value="UniProtKB-KW"/>
</dbReference>
<accession>A0AAV3YLS5</accession>
<keyword evidence="1" id="KW-0808">Transferase</keyword>
<keyword evidence="1" id="KW-0548">Nucleotidyltransferase</keyword>
<comment type="caution">
    <text evidence="1">The sequence shown here is derived from an EMBL/GenBank/DDBJ whole genome shotgun (WGS) entry which is preliminary data.</text>
</comment>
<evidence type="ECO:0000313" key="1">
    <source>
        <dbReference type="EMBL" id="GFN83881.1"/>
    </source>
</evidence>
<evidence type="ECO:0000313" key="2">
    <source>
        <dbReference type="Proteomes" id="UP000735302"/>
    </source>
</evidence>
<proteinExistence type="predicted"/>
<name>A0AAV3YLS5_9GAST</name>
<reference evidence="1 2" key="1">
    <citation type="journal article" date="2021" name="Elife">
        <title>Chloroplast acquisition without the gene transfer in kleptoplastic sea slugs, Plakobranchus ocellatus.</title>
        <authorList>
            <person name="Maeda T."/>
            <person name="Takahashi S."/>
            <person name="Yoshida T."/>
            <person name="Shimamura S."/>
            <person name="Takaki Y."/>
            <person name="Nagai Y."/>
            <person name="Toyoda A."/>
            <person name="Suzuki Y."/>
            <person name="Arimoto A."/>
            <person name="Ishii H."/>
            <person name="Satoh N."/>
            <person name="Nishiyama T."/>
            <person name="Hasebe M."/>
            <person name="Maruyama T."/>
            <person name="Minagawa J."/>
            <person name="Obokata J."/>
            <person name="Shigenobu S."/>
        </authorList>
    </citation>
    <scope>NUCLEOTIDE SEQUENCE [LARGE SCALE GENOMIC DNA]</scope>
</reference>
<dbReference type="EMBL" id="BLXT01001244">
    <property type="protein sequence ID" value="GFN83881.1"/>
    <property type="molecule type" value="Genomic_DNA"/>
</dbReference>
<keyword evidence="1" id="KW-0695">RNA-directed DNA polymerase</keyword>